<dbReference type="PANTHER" id="PTHR48106">
    <property type="entry name" value="QUINONE OXIDOREDUCTASE PIG3-RELATED"/>
    <property type="match status" value="1"/>
</dbReference>
<accession>A0AAC8TI20</accession>
<organism evidence="4 6">
    <name type="scientific">Archangium gephyra</name>
    <dbReference type="NCBI Taxonomy" id="48"/>
    <lineage>
        <taxon>Bacteria</taxon>
        <taxon>Pseudomonadati</taxon>
        <taxon>Myxococcota</taxon>
        <taxon>Myxococcia</taxon>
        <taxon>Myxococcales</taxon>
        <taxon>Cystobacterineae</taxon>
        <taxon>Archangiaceae</taxon>
        <taxon>Archangium</taxon>
    </lineage>
</organism>
<gene>
    <name evidence="4" type="ORF">AA314_08468</name>
    <name evidence="5" type="ORF">ATI61_105191</name>
</gene>
<sequence>MRAIVYEGSGGPEVVKLREVPKPVATGDLLLVKVHASALNRADILQRQGIYKVPEGQSPIPGVEIAGTVEDWGENVKGFVRGQRVFGVVEGGAYADYCLLDQGMANPIPESFGFREAAATAESFLTANETLFALGGLQPGYKVLVHAGASSIGTTMVQMIKHIGATAYCTVGSQKKAEALREIGADEAILYKEQDFAHEVMRLTRGEGVELVMDFVGGAYLERNLSLLKHEGCLVVVGLLDGMSAGLDLLRLVQRRLQIKGSSLRLRPMNEKRQVNAHFRQRWMEVLSRGQLRPVIHAEYPLEQFSVAQAEMEANRNIGKIVLSHG</sequence>
<dbReference type="SUPFAM" id="SSF50129">
    <property type="entry name" value="GroES-like"/>
    <property type="match status" value="1"/>
</dbReference>
<dbReference type="InterPro" id="IPR036291">
    <property type="entry name" value="NAD(P)-bd_dom_sf"/>
</dbReference>
<keyword evidence="7" id="KW-1185">Reference proteome</keyword>
<dbReference type="Gene3D" id="3.40.50.720">
    <property type="entry name" value="NAD(P)-binding Rossmann-like Domain"/>
    <property type="match status" value="1"/>
</dbReference>
<dbReference type="KEGG" id="age:AA314_08468"/>
<evidence type="ECO:0000256" key="1">
    <source>
        <dbReference type="ARBA" id="ARBA00022857"/>
    </source>
</evidence>
<evidence type="ECO:0000313" key="6">
    <source>
        <dbReference type="Proteomes" id="UP000035579"/>
    </source>
</evidence>
<dbReference type="InterPro" id="IPR014189">
    <property type="entry name" value="Quinone_OxRdtase_PIG3"/>
</dbReference>
<evidence type="ECO:0000256" key="2">
    <source>
        <dbReference type="ARBA" id="ARBA00023002"/>
    </source>
</evidence>
<dbReference type="InterPro" id="IPR020843">
    <property type="entry name" value="ER"/>
</dbReference>
<dbReference type="NCBIfam" id="TIGR02824">
    <property type="entry name" value="quinone_pig3"/>
    <property type="match status" value="1"/>
</dbReference>
<dbReference type="InterPro" id="IPR013149">
    <property type="entry name" value="ADH-like_C"/>
</dbReference>
<dbReference type="Proteomes" id="UP000256345">
    <property type="component" value="Unassembled WGS sequence"/>
</dbReference>
<keyword evidence="2" id="KW-0560">Oxidoreductase</keyword>
<dbReference type="Pfam" id="PF00107">
    <property type="entry name" value="ADH_zinc_N"/>
    <property type="match status" value="1"/>
</dbReference>
<evidence type="ECO:0000313" key="4">
    <source>
        <dbReference type="EMBL" id="AKJ06842.1"/>
    </source>
</evidence>
<dbReference type="SMART" id="SM00829">
    <property type="entry name" value="PKS_ER"/>
    <property type="match status" value="1"/>
</dbReference>
<dbReference type="EMBL" id="QUMU01000005">
    <property type="protein sequence ID" value="REG31864.1"/>
    <property type="molecule type" value="Genomic_DNA"/>
</dbReference>
<dbReference type="Proteomes" id="UP000035579">
    <property type="component" value="Chromosome"/>
</dbReference>
<dbReference type="AlphaFoldDB" id="A0AAC8TI20"/>
<dbReference type="GO" id="GO:0070402">
    <property type="term" value="F:NADPH binding"/>
    <property type="evidence" value="ECO:0007669"/>
    <property type="project" value="TreeGrafter"/>
</dbReference>
<dbReference type="Pfam" id="PF08240">
    <property type="entry name" value="ADH_N"/>
    <property type="match status" value="1"/>
</dbReference>
<dbReference type="InterPro" id="IPR011032">
    <property type="entry name" value="GroES-like_sf"/>
</dbReference>
<dbReference type="Gene3D" id="3.90.180.10">
    <property type="entry name" value="Medium-chain alcohol dehydrogenases, catalytic domain"/>
    <property type="match status" value="1"/>
</dbReference>
<proteinExistence type="predicted"/>
<name>A0AAC8TI20_9BACT</name>
<evidence type="ECO:0000259" key="3">
    <source>
        <dbReference type="SMART" id="SM00829"/>
    </source>
</evidence>
<dbReference type="GO" id="GO:0016651">
    <property type="term" value="F:oxidoreductase activity, acting on NAD(P)H"/>
    <property type="evidence" value="ECO:0007669"/>
    <property type="project" value="TreeGrafter"/>
</dbReference>
<dbReference type="InterPro" id="IPR013154">
    <property type="entry name" value="ADH-like_N"/>
</dbReference>
<dbReference type="CDD" id="cd05276">
    <property type="entry name" value="p53_inducible_oxidoreductase"/>
    <property type="match status" value="1"/>
</dbReference>
<reference evidence="4 6" key="1">
    <citation type="submission" date="2015-05" db="EMBL/GenBank/DDBJ databases">
        <title>Genome assembly of Archangium gephyra DSM 2261.</title>
        <authorList>
            <person name="Sharma G."/>
            <person name="Subramanian S."/>
        </authorList>
    </citation>
    <scope>NUCLEOTIDE SEQUENCE [LARGE SCALE GENOMIC DNA]</scope>
    <source>
        <strain evidence="4 6">DSM 2261</strain>
    </source>
</reference>
<keyword evidence="1" id="KW-0521">NADP</keyword>
<evidence type="ECO:0000313" key="5">
    <source>
        <dbReference type="EMBL" id="REG31864.1"/>
    </source>
</evidence>
<feature type="domain" description="Enoyl reductase (ER)" evidence="3">
    <location>
        <begin position="10"/>
        <end position="323"/>
    </location>
</feature>
<dbReference type="PANTHER" id="PTHR48106:SF18">
    <property type="entry name" value="QUINONE OXIDOREDUCTASE PIG3"/>
    <property type="match status" value="1"/>
</dbReference>
<dbReference type="RefSeq" id="WP_047860023.1">
    <property type="nucleotide sequence ID" value="NZ_CP011509.1"/>
</dbReference>
<dbReference type="SUPFAM" id="SSF51735">
    <property type="entry name" value="NAD(P)-binding Rossmann-fold domains"/>
    <property type="match status" value="1"/>
</dbReference>
<dbReference type="EMBL" id="CP011509">
    <property type="protein sequence ID" value="AKJ06842.1"/>
    <property type="molecule type" value="Genomic_DNA"/>
</dbReference>
<reference evidence="5 7" key="2">
    <citation type="submission" date="2018-08" db="EMBL/GenBank/DDBJ databases">
        <title>Genomic Encyclopedia of Archaeal and Bacterial Type Strains, Phase II (KMG-II): from individual species to whole genera.</title>
        <authorList>
            <person name="Goeker M."/>
        </authorList>
    </citation>
    <scope>NUCLEOTIDE SEQUENCE [LARGE SCALE GENOMIC DNA]</scope>
    <source>
        <strain evidence="5 7">DSM 2261</strain>
    </source>
</reference>
<evidence type="ECO:0000313" key="7">
    <source>
        <dbReference type="Proteomes" id="UP000256345"/>
    </source>
</evidence>
<protein>
    <submittedName>
        <fullName evidence="4 5">Quinone oxidoreductase</fullName>
    </submittedName>
</protein>